<dbReference type="Gene3D" id="3.40.190.290">
    <property type="match status" value="1"/>
</dbReference>
<accession>A9KS97</accession>
<organism evidence="6 7">
    <name type="scientific">Lachnoclostridium phytofermentans (strain ATCC 700394 / DSM 18823 / ISDg)</name>
    <name type="common">Clostridium phytofermentans</name>
    <dbReference type="NCBI Taxonomy" id="357809"/>
    <lineage>
        <taxon>Bacteria</taxon>
        <taxon>Bacillati</taxon>
        <taxon>Bacillota</taxon>
        <taxon>Clostridia</taxon>
        <taxon>Lachnospirales</taxon>
        <taxon>Lachnospiraceae</taxon>
    </lineage>
</organism>
<dbReference type="InterPro" id="IPR005119">
    <property type="entry name" value="LysR_subst-bd"/>
</dbReference>
<dbReference type="Proteomes" id="UP000000370">
    <property type="component" value="Chromosome"/>
</dbReference>
<dbReference type="PANTHER" id="PTHR30126">
    <property type="entry name" value="HTH-TYPE TRANSCRIPTIONAL REGULATOR"/>
    <property type="match status" value="1"/>
</dbReference>
<dbReference type="PRINTS" id="PR00039">
    <property type="entry name" value="HTHLYSR"/>
</dbReference>
<dbReference type="Pfam" id="PF00126">
    <property type="entry name" value="HTH_1"/>
    <property type="match status" value="1"/>
</dbReference>
<dbReference type="RefSeq" id="WP_012199783.1">
    <property type="nucleotide sequence ID" value="NC_010001.1"/>
</dbReference>
<keyword evidence="4" id="KW-0804">Transcription</keyword>
<dbReference type="OrthoDB" id="119203at2"/>
<dbReference type="CDD" id="cd05466">
    <property type="entry name" value="PBP2_LTTR_substrate"/>
    <property type="match status" value="1"/>
</dbReference>
<reference evidence="7" key="1">
    <citation type="submission" date="2007-11" db="EMBL/GenBank/DDBJ databases">
        <title>Complete genome sequence of Clostridium phytofermentans ISDg.</title>
        <authorList>
            <person name="Leschine S.B."/>
            <person name="Warnick T.A."/>
            <person name="Blanchard J.L."/>
            <person name="Schnell D.J."/>
            <person name="Petit E.L."/>
            <person name="LaTouf W.G."/>
            <person name="Copeland A."/>
            <person name="Lucas S."/>
            <person name="Lapidus A."/>
            <person name="Barry K."/>
            <person name="Glavina del Rio T."/>
            <person name="Dalin E."/>
            <person name="Tice H."/>
            <person name="Pitluck S."/>
            <person name="Kiss H."/>
            <person name="Brettin T."/>
            <person name="Bruce D."/>
            <person name="Detter J.C."/>
            <person name="Han C."/>
            <person name="Kuske C."/>
            <person name="Schmutz J."/>
            <person name="Larimer F."/>
            <person name="Land M."/>
            <person name="Hauser L."/>
            <person name="Kyrpides N."/>
            <person name="Kim E.A."/>
            <person name="Richardson P."/>
        </authorList>
    </citation>
    <scope>NUCLEOTIDE SEQUENCE [LARGE SCALE GENOMIC DNA]</scope>
    <source>
        <strain evidence="7">ATCC 700394 / DSM 18823 / ISDg</strain>
    </source>
</reference>
<dbReference type="InterPro" id="IPR036388">
    <property type="entry name" value="WH-like_DNA-bd_sf"/>
</dbReference>
<feature type="domain" description="HTH lysR-type" evidence="5">
    <location>
        <begin position="1"/>
        <end position="58"/>
    </location>
</feature>
<dbReference type="Pfam" id="PF03466">
    <property type="entry name" value="LysR_substrate"/>
    <property type="match status" value="1"/>
</dbReference>
<evidence type="ECO:0000256" key="3">
    <source>
        <dbReference type="ARBA" id="ARBA00023125"/>
    </source>
</evidence>
<evidence type="ECO:0000313" key="6">
    <source>
        <dbReference type="EMBL" id="ABX42129.1"/>
    </source>
</evidence>
<evidence type="ECO:0000256" key="1">
    <source>
        <dbReference type="ARBA" id="ARBA00009437"/>
    </source>
</evidence>
<dbReference type="HOGENOM" id="CLU_039613_6_1_9"/>
<sequence length="292" mass="33103">MDFKNIQTFIKVSELKSFSLAASELGYSQSAVSTQISNLEKELGHLLFDRIGHKIELTANGVIFLQYTQNIQLLTEDLHSQLNGCTDDIAGTIRIAMADSICTSIFPKILSDFQKHYPKVKIVIKTGVTSELFTLLTHNEVDMLFTLDFKMQRPDFVILKESAINTNFYISSKHPLAGKANVTISDIKQYPIYLTEENISYRKKLDDLIAEHDEFIIPTYEIGNVQVIKELILNSFGIGFIPEFVVEKELAQKSILPISNRDFPISIWRQLICHRGKALTPAMNALINFIDI</sequence>
<proteinExistence type="inferred from homology"/>
<dbReference type="STRING" id="357809.Cphy_1757"/>
<dbReference type="FunFam" id="1.10.10.10:FF:000001">
    <property type="entry name" value="LysR family transcriptional regulator"/>
    <property type="match status" value="1"/>
</dbReference>
<dbReference type="PROSITE" id="PS50931">
    <property type="entry name" value="HTH_LYSR"/>
    <property type="match status" value="1"/>
</dbReference>
<dbReference type="SUPFAM" id="SSF46785">
    <property type="entry name" value="Winged helix' DNA-binding domain"/>
    <property type="match status" value="1"/>
</dbReference>
<dbReference type="EMBL" id="CP000885">
    <property type="protein sequence ID" value="ABX42129.1"/>
    <property type="molecule type" value="Genomic_DNA"/>
</dbReference>
<evidence type="ECO:0000259" key="5">
    <source>
        <dbReference type="PROSITE" id="PS50931"/>
    </source>
</evidence>
<dbReference type="InterPro" id="IPR000847">
    <property type="entry name" value="LysR_HTH_N"/>
</dbReference>
<dbReference type="GO" id="GO:0003700">
    <property type="term" value="F:DNA-binding transcription factor activity"/>
    <property type="evidence" value="ECO:0007669"/>
    <property type="project" value="InterPro"/>
</dbReference>
<keyword evidence="3" id="KW-0238">DNA-binding</keyword>
<keyword evidence="7" id="KW-1185">Reference proteome</keyword>
<dbReference type="Gene3D" id="1.10.10.10">
    <property type="entry name" value="Winged helix-like DNA-binding domain superfamily/Winged helix DNA-binding domain"/>
    <property type="match status" value="1"/>
</dbReference>
<keyword evidence="2" id="KW-0805">Transcription regulation</keyword>
<gene>
    <name evidence="6" type="ordered locus">Cphy_1757</name>
</gene>
<dbReference type="PANTHER" id="PTHR30126:SF100">
    <property type="entry name" value="LYSR-FAMILY TRANSCRIPTIONAL REGULATOR"/>
    <property type="match status" value="1"/>
</dbReference>
<evidence type="ECO:0000313" key="7">
    <source>
        <dbReference type="Proteomes" id="UP000000370"/>
    </source>
</evidence>
<dbReference type="InterPro" id="IPR036390">
    <property type="entry name" value="WH_DNA-bd_sf"/>
</dbReference>
<dbReference type="SUPFAM" id="SSF53850">
    <property type="entry name" value="Periplasmic binding protein-like II"/>
    <property type="match status" value="1"/>
</dbReference>
<dbReference type="eggNOG" id="COG0583">
    <property type="taxonomic scope" value="Bacteria"/>
</dbReference>
<dbReference type="KEGG" id="cpy:Cphy_1757"/>
<evidence type="ECO:0000256" key="4">
    <source>
        <dbReference type="ARBA" id="ARBA00023163"/>
    </source>
</evidence>
<name>A9KS97_LACP7</name>
<comment type="similarity">
    <text evidence="1">Belongs to the LysR transcriptional regulatory family.</text>
</comment>
<protein>
    <submittedName>
        <fullName evidence="6">Transcriptional regulator, LysR family</fullName>
    </submittedName>
</protein>
<dbReference type="GO" id="GO:0000976">
    <property type="term" value="F:transcription cis-regulatory region binding"/>
    <property type="evidence" value="ECO:0007669"/>
    <property type="project" value="TreeGrafter"/>
</dbReference>
<evidence type="ECO:0000256" key="2">
    <source>
        <dbReference type="ARBA" id="ARBA00023015"/>
    </source>
</evidence>
<dbReference type="AlphaFoldDB" id="A9KS97"/>